<accession>A0ABX2ERM5</accession>
<keyword evidence="3" id="KW-1185">Reference proteome</keyword>
<dbReference type="EMBL" id="JABRWJ010000011">
    <property type="protein sequence ID" value="NRF71330.1"/>
    <property type="molecule type" value="Genomic_DNA"/>
</dbReference>
<gene>
    <name evidence="2" type="ORF">HLB44_30520</name>
</gene>
<dbReference type="Proteomes" id="UP000737171">
    <property type="component" value="Unassembled WGS sequence"/>
</dbReference>
<dbReference type="Pfam" id="PF07087">
    <property type="entry name" value="DUF1353"/>
    <property type="match status" value="1"/>
</dbReference>
<evidence type="ECO:0000313" key="2">
    <source>
        <dbReference type="EMBL" id="NRF71330.1"/>
    </source>
</evidence>
<keyword evidence="1" id="KW-0732">Signal</keyword>
<dbReference type="InterPro" id="IPR010767">
    <property type="entry name" value="Phage_CGC-2007_Cje0229"/>
</dbReference>
<evidence type="ECO:0000256" key="1">
    <source>
        <dbReference type="SAM" id="SignalP"/>
    </source>
</evidence>
<feature type="chain" id="PRO_5047072559" evidence="1">
    <location>
        <begin position="28"/>
        <end position="226"/>
    </location>
</feature>
<organism evidence="2 3">
    <name type="scientific">Pseudaquabacterium terrae</name>
    <dbReference type="NCBI Taxonomy" id="2732868"/>
    <lineage>
        <taxon>Bacteria</taxon>
        <taxon>Pseudomonadati</taxon>
        <taxon>Pseudomonadota</taxon>
        <taxon>Betaproteobacteria</taxon>
        <taxon>Burkholderiales</taxon>
        <taxon>Sphaerotilaceae</taxon>
        <taxon>Pseudaquabacterium</taxon>
    </lineage>
</organism>
<comment type="caution">
    <text evidence="2">The sequence shown here is derived from an EMBL/GenBank/DDBJ whole genome shotgun (WGS) entry which is preliminary data.</text>
</comment>
<name>A0ABX2ERM5_9BURK</name>
<proteinExistence type="predicted"/>
<protein>
    <submittedName>
        <fullName evidence="2">DUF1353 domain-containing protein</fullName>
    </submittedName>
</protein>
<evidence type="ECO:0000313" key="3">
    <source>
        <dbReference type="Proteomes" id="UP000737171"/>
    </source>
</evidence>
<feature type="signal peptide" evidence="1">
    <location>
        <begin position="1"/>
        <end position="27"/>
    </location>
</feature>
<reference evidence="2 3" key="1">
    <citation type="submission" date="2020-05" db="EMBL/GenBank/DDBJ databases">
        <title>Aquincola sp. isolate from soil.</title>
        <authorList>
            <person name="Han J."/>
            <person name="Kim D.-U."/>
        </authorList>
    </citation>
    <scope>NUCLEOTIDE SEQUENCE [LARGE SCALE GENOMIC DNA]</scope>
    <source>
        <strain evidence="2 3">S2</strain>
    </source>
</reference>
<dbReference type="RefSeq" id="WP_173132284.1">
    <property type="nucleotide sequence ID" value="NZ_JABRWJ010000011.1"/>
</dbReference>
<sequence>MQPTTRRRTLIAALGAAIPATSSPATPASAPQDLAKEKKELLRRANEQWQAEYQKQVAATKAAERRGEFSSLAPPKALIPFKDWDYYYTQGISLWKPNAGQTFKPVAVPDRFVTDLTSIPQAVWSFGIRPEGAYAYAAVVHDYLYWMQDRTREESDEIFLTAMVDSKVEESLRNRIYNAVRVGGNAAWKKNAELKKRGEKRVLRHVPKDFTIAWNDWKSRPGVFKD</sequence>